<organism evidence="1 2">
    <name type="scientific">Legionella waltersii</name>
    <dbReference type="NCBI Taxonomy" id="66969"/>
    <lineage>
        <taxon>Bacteria</taxon>
        <taxon>Pseudomonadati</taxon>
        <taxon>Pseudomonadota</taxon>
        <taxon>Gammaproteobacteria</taxon>
        <taxon>Legionellales</taxon>
        <taxon>Legionellaceae</taxon>
        <taxon>Legionella</taxon>
    </lineage>
</organism>
<dbReference type="PATRIC" id="fig|66969.6.peg.212"/>
<name>A0A0W1ANT2_9GAMM</name>
<evidence type="ECO:0000313" key="2">
    <source>
        <dbReference type="Proteomes" id="UP000054729"/>
    </source>
</evidence>
<accession>A0A0W1ANT2</accession>
<dbReference type="CDD" id="cd14729">
    <property type="entry name" value="RtxA-like"/>
    <property type="match status" value="1"/>
</dbReference>
<dbReference type="Gene3D" id="3.40.50.11550">
    <property type="match status" value="1"/>
</dbReference>
<keyword evidence="2" id="KW-1185">Reference proteome</keyword>
<gene>
    <name evidence="1" type="ORF">Lwal_0189</name>
</gene>
<proteinExistence type="predicted"/>
<protein>
    <submittedName>
        <fullName evidence="1">Uncharacterized protein</fullName>
    </submittedName>
</protein>
<sequence length="579" mass="64429">MFAKKDALYSIRNTFLANQKRDALFARVVASLKADPAYNDPHSKILIEDDAIYFGHSLQELAASFPWLNTELVGNRVLSESTLQAFVTPLDITRHIPSIEESQKALLEEASNFFKTMLPVTNRKVIPPRLPGNANDVLLSVVDKNQGVIIGERHQDIAPKKLLCDNMAKLKQKGVKVLFLEHLFDETHRELLDAYFKSPSVEMPAMLKAYLQSQDTGQTGQVKNNTSYSFTEVVKQAKIHGIRIIPIDTIASYSIGGELVESEDERRKRALMMNYVAAKRIQEYQKEPDSGKFVVFCGSMHINAANSKVPGLTEITGMPTIVVEDLSLDKPQQETISVSPQVLSKPDVFIQMKPIDLAQQLKQERAEIVAFLTQKLPNAFTHVEFIDDRVRITAKKCELPNQENKFKSELKQLMAILGISEAKKNLVNAAGYLHFEVNKRDLLAGIKNAPVLEKNHKDSQEITAAINKAVPGALSGVCIEGDNVMLIINPFVSQTQNEINKYKTQLKQLMKDWGIAEDKIHPAPGRLCLIINRNALLNGIEHAAVAHNPVASAVPSYKAQMPNRANEAESLSPKTLGKS</sequence>
<dbReference type="EMBL" id="LNZB01000005">
    <property type="protein sequence ID" value="KTD82970.1"/>
    <property type="molecule type" value="Genomic_DNA"/>
</dbReference>
<reference evidence="1 2" key="1">
    <citation type="submission" date="2015-11" db="EMBL/GenBank/DDBJ databases">
        <title>Genomic analysis of 38 Legionella species identifies large and diverse effector repertoires.</title>
        <authorList>
            <person name="Burstein D."/>
            <person name="Amaro F."/>
            <person name="Zusman T."/>
            <person name="Lifshitz Z."/>
            <person name="Cohen O."/>
            <person name="Gilbert J.A."/>
            <person name="Pupko T."/>
            <person name="Shuman H.A."/>
            <person name="Segal G."/>
        </authorList>
    </citation>
    <scope>NUCLEOTIDE SEQUENCE [LARGE SCALE GENOMIC DNA]</scope>
    <source>
        <strain evidence="1 2">ATCC 51914</strain>
    </source>
</reference>
<comment type="caution">
    <text evidence="1">The sequence shown here is derived from an EMBL/GenBank/DDBJ whole genome shotgun (WGS) entry which is preliminary data.</text>
</comment>
<dbReference type="OrthoDB" id="5653126at2"/>
<dbReference type="STRING" id="66969.Lwal_0189"/>
<dbReference type="RefSeq" id="WP_058479063.1">
    <property type="nucleotide sequence ID" value="NZ_CAAAIQ010000030.1"/>
</dbReference>
<evidence type="ECO:0000313" key="1">
    <source>
        <dbReference type="EMBL" id="KTD82970.1"/>
    </source>
</evidence>
<dbReference type="SUPFAM" id="SSF159501">
    <property type="entry name" value="EreA/ChaN-like"/>
    <property type="match status" value="1"/>
</dbReference>
<dbReference type="AlphaFoldDB" id="A0A0W1ANT2"/>
<dbReference type="Proteomes" id="UP000054729">
    <property type="component" value="Unassembled WGS sequence"/>
</dbReference>